<keyword evidence="7" id="KW-1133">Transmembrane helix</keyword>
<comment type="domain">
    <text evidence="11">The C-terminus is required for mitochondrial localization, while the N-terminus is necessary for mitochondrial fission.</text>
</comment>
<dbReference type="InterPro" id="IPR028058">
    <property type="entry name" value="Fis1_TPR_N"/>
</dbReference>
<reference evidence="12" key="1">
    <citation type="submission" date="2022-03" db="EMBL/GenBank/DDBJ databases">
        <authorList>
            <person name="Martin C."/>
        </authorList>
    </citation>
    <scope>NUCLEOTIDE SEQUENCE</scope>
</reference>
<dbReference type="InterPro" id="IPR033745">
    <property type="entry name" value="Fis1_cytosol"/>
</dbReference>
<comment type="function">
    <text evidence="11">Involved in the fragmentation of the mitochondrial network and its perinuclear clustering.</text>
</comment>
<dbReference type="PIRSF" id="PIRSF008835">
    <property type="entry name" value="TPR_repeat_11_Fis1"/>
    <property type="match status" value="1"/>
</dbReference>
<evidence type="ECO:0000313" key="13">
    <source>
        <dbReference type="Proteomes" id="UP000749559"/>
    </source>
</evidence>
<keyword evidence="5" id="KW-0053">Apoptosis</keyword>
<keyword evidence="6 11" id="KW-1000">Mitochondrion outer membrane</keyword>
<dbReference type="AlphaFoldDB" id="A0A8J1UBV8"/>
<dbReference type="GO" id="GO:0016559">
    <property type="term" value="P:peroxisome fission"/>
    <property type="evidence" value="ECO:0007669"/>
    <property type="project" value="TreeGrafter"/>
</dbReference>
<evidence type="ECO:0000256" key="3">
    <source>
        <dbReference type="ARBA" id="ARBA00008937"/>
    </source>
</evidence>
<evidence type="ECO:0000256" key="10">
    <source>
        <dbReference type="ARBA" id="ARBA00023140"/>
    </source>
</evidence>
<sequence length="153" mass="17093">KMEEILEGITSEAEIKKFEKVFVDQSAKGPPSHDAQFNYAWCLIRSRNQTNIKQAIPLLEDLFHKSQDDIAKRDYLFYLAVANCKLKDFDKALKYTDAIKQVEPKNHQAHQLEDYIRKKRRTDGLIGMAAVGGAAAFGIAAVGALVGLAIAKK</sequence>
<dbReference type="Proteomes" id="UP000749559">
    <property type="component" value="Unassembled WGS sequence"/>
</dbReference>
<dbReference type="CDD" id="cd12212">
    <property type="entry name" value="Fis1"/>
    <property type="match status" value="1"/>
</dbReference>
<dbReference type="FunFam" id="1.25.40.10:FF:000147">
    <property type="entry name" value="Mitochondrial fission 1 protein"/>
    <property type="match status" value="1"/>
</dbReference>
<dbReference type="PANTHER" id="PTHR13247:SF0">
    <property type="entry name" value="MITOCHONDRIAL FISSION 1 PROTEIN"/>
    <property type="match status" value="1"/>
</dbReference>
<dbReference type="EMBL" id="CAIIXF020000004">
    <property type="protein sequence ID" value="CAH1781370.1"/>
    <property type="molecule type" value="Genomic_DNA"/>
</dbReference>
<evidence type="ECO:0000256" key="5">
    <source>
        <dbReference type="ARBA" id="ARBA00022703"/>
    </source>
</evidence>
<proteinExistence type="inferred from homology"/>
<dbReference type="GO" id="GO:0043653">
    <property type="term" value="P:mitochondrial fragmentation involved in apoptotic process"/>
    <property type="evidence" value="ECO:0007669"/>
    <property type="project" value="TreeGrafter"/>
</dbReference>
<evidence type="ECO:0000313" key="12">
    <source>
        <dbReference type="EMBL" id="CAH1781370.1"/>
    </source>
</evidence>
<dbReference type="InterPro" id="IPR028061">
    <property type="entry name" value="Fis1_TPR_C"/>
</dbReference>
<comment type="caution">
    <text evidence="12">The sequence shown here is derived from an EMBL/GenBank/DDBJ whole genome shotgun (WGS) entry which is preliminary data.</text>
</comment>
<dbReference type="OrthoDB" id="421154at2759"/>
<dbReference type="Gene3D" id="1.25.40.10">
    <property type="entry name" value="Tetratricopeptide repeat domain"/>
    <property type="match status" value="1"/>
</dbReference>
<evidence type="ECO:0000256" key="8">
    <source>
        <dbReference type="ARBA" id="ARBA00023128"/>
    </source>
</evidence>
<evidence type="ECO:0000256" key="9">
    <source>
        <dbReference type="ARBA" id="ARBA00023136"/>
    </source>
</evidence>
<dbReference type="InterPro" id="IPR016543">
    <property type="entry name" value="Fis1"/>
</dbReference>
<evidence type="ECO:0000256" key="2">
    <source>
        <dbReference type="ARBA" id="ARBA00004572"/>
    </source>
</evidence>
<dbReference type="GO" id="GO:0005778">
    <property type="term" value="C:peroxisomal membrane"/>
    <property type="evidence" value="ECO:0007669"/>
    <property type="project" value="UniProtKB-SubCell"/>
</dbReference>
<dbReference type="PANTHER" id="PTHR13247">
    <property type="entry name" value="TETRATRICOPEPTIDE REPEAT PROTEIN 11 TPR REPEAT PROTEIN 11"/>
    <property type="match status" value="1"/>
</dbReference>
<dbReference type="InterPro" id="IPR011990">
    <property type="entry name" value="TPR-like_helical_dom_sf"/>
</dbReference>
<name>A0A8J1UBV8_OWEFU</name>
<keyword evidence="9 11" id="KW-0472">Membrane</keyword>
<gene>
    <name evidence="12" type="ORF">OFUS_LOCUS7954</name>
</gene>
<dbReference type="GO" id="GO:0005741">
    <property type="term" value="C:mitochondrial outer membrane"/>
    <property type="evidence" value="ECO:0007669"/>
    <property type="project" value="UniProtKB-SubCell"/>
</dbReference>
<protein>
    <recommendedName>
        <fullName evidence="11">Mitochondrial fission 1 protein</fullName>
    </recommendedName>
</protein>
<dbReference type="Pfam" id="PF14852">
    <property type="entry name" value="Fis1_TPR_N"/>
    <property type="match status" value="1"/>
</dbReference>
<comment type="similarity">
    <text evidence="3 11">Belongs to the FIS1 family.</text>
</comment>
<evidence type="ECO:0000256" key="7">
    <source>
        <dbReference type="ARBA" id="ARBA00022989"/>
    </source>
</evidence>
<comment type="subcellular location">
    <subcellularLocation>
        <location evidence="2">Mitochondrion outer membrane</location>
        <topology evidence="2">Single-pass membrane protein</topology>
    </subcellularLocation>
    <subcellularLocation>
        <location evidence="1">Peroxisome membrane</location>
        <topology evidence="1">Single-pass membrane protein</topology>
    </subcellularLocation>
</comment>
<dbReference type="GO" id="GO:0000422">
    <property type="term" value="P:autophagy of mitochondrion"/>
    <property type="evidence" value="ECO:0007669"/>
    <property type="project" value="TreeGrafter"/>
</dbReference>
<accession>A0A8J1UBV8</accession>
<evidence type="ECO:0000256" key="1">
    <source>
        <dbReference type="ARBA" id="ARBA00004549"/>
    </source>
</evidence>
<dbReference type="Pfam" id="PF14853">
    <property type="entry name" value="Fis1_TPR_C"/>
    <property type="match status" value="1"/>
</dbReference>
<dbReference type="GO" id="GO:0000266">
    <property type="term" value="P:mitochondrial fission"/>
    <property type="evidence" value="ECO:0007669"/>
    <property type="project" value="UniProtKB-UniRule"/>
</dbReference>
<dbReference type="SUPFAM" id="SSF48452">
    <property type="entry name" value="TPR-like"/>
    <property type="match status" value="1"/>
</dbReference>
<keyword evidence="13" id="KW-1185">Reference proteome</keyword>
<evidence type="ECO:0000256" key="11">
    <source>
        <dbReference type="PIRNR" id="PIRNR008835"/>
    </source>
</evidence>
<feature type="non-terminal residue" evidence="12">
    <location>
        <position position="1"/>
    </location>
</feature>
<organism evidence="12 13">
    <name type="scientific">Owenia fusiformis</name>
    <name type="common">Polychaete worm</name>
    <dbReference type="NCBI Taxonomy" id="6347"/>
    <lineage>
        <taxon>Eukaryota</taxon>
        <taxon>Metazoa</taxon>
        <taxon>Spiralia</taxon>
        <taxon>Lophotrochozoa</taxon>
        <taxon>Annelida</taxon>
        <taxon>Polychaeta</taxon>
        <taxon>Sedentaria</taxon>
        <taxon>Canalipalpata</taxon>
        <taxon>Sabellida</taxon>
        <taxon>Oweniida</taxon>
        <taxon>Oweniidae</taxon>
        <taxon>Owenia</taxon>
    </lineage>
</organism>
<keyword evidence="4" id="KW-0812">Transmembrane</keyword>
<keyword evidence="8 11" id="KW-0496">Mitochondrion</keyword>
<evidence type="ECO:0000256" key="4">
    <source>
        <dbReference type="ARBA" id="ARBA00022692"/>
    </source>
</evidence>
<evidence type="ECO:0000256" key="6">
    <source>
        <dbReference type="ARBA" id="ARBA00022787"/>
    </source>
</evidence>
<keyword evidence="10" id="KW-0576">Peroxisome</keyword>